<proteinExistence type="predicted"/>
<organism evidence="3 4">
    <name type="scientific">Pandoraea communis</name>
    <dbReference type="NCBI Taxonomy" id="2508297"/>
    <lineage>
        <taxon>Bacteria</taxon>
        <taxon>Pseudomonadati</taxon>
        <taxon>Pseudomonadota</taxon>
        <taxon>Betaproteobacteria</taxon>
        <taxon>Burkholderiales</taxon>
        <taxon>Burkholderiaceae</taxon>
        <taxon>Pandoraea</taxon>
    </lineage>
</organism>
<dbReference type="InterPro" id="IPR009057">
    <property type="entry name" value="Homeodomain-like_sf"/>
</dbReference>
<dbReference type="InterPro" id="IPR036388">
    <property type="entry name" value="WH-like_DNA-bd_sf"/>
</dbReference>
<dbReference type="Proteomes" id="UP000337189">
    <property type="component" value="Unassembled WGS sequence"/>
</dbReference>
<accession>A0A5E4XT01</accession>
<dbReference type="PANTHER" id="PTHR30514">
    <property type="entry name" value="GLUCOKINASE"/>
    <property type="match status" value="1"/>
</dbReference>
<dbReference type="InterPro" id="IPR047640">
    <property type="entry name" value="RpiR-like"/>
</dbReference>
<dbReference type="InterPro" id="IPR001347">
    <property type="entry name" value="SIS_dom"/>
</dbReference>
<dbReference type="PROSITE" id="PS51071">
    <property type="entry name" value="HTH_RPIR"/>
    <property type="match status" value="1"/>
</dbReference>
<dbReference type="EMBL" id="CABPSJ010000006">
    <property type="protein sequence ID" value="VVE39212.1"/>
    <property type="molecule type" value="Genomic_DNA"/>
</dbReference>
<feature type="domain" description="HTH rpiR-type" evidence="2">
    <location>
        <begin position="6"/>
        <end position="82"/>
    </location>
</feature>
<evidence type="ECO:0000256" key="1">
    <source>
        <dbReference type="ARBA" id="ARBA00023152"/>
    </source>
</evidence>
<dbReference type="Gene3D" id="3.40.50.10490">
    <property type="entry name" value="Glucose-6-phosphate isomerase like protein, domain 1"/>
    <property type="match status" value="1"/>
</dbReference>
<dbReference type="GO" id="GO:0097367">
    <property type="term" value="F:carbohydrate derivative binding"/>
    <property type="evidence" value="ECO:0007669"/>
    <property type="project" value="InterPro"/>
</dbReference>
<dbReference type="GO" id="GO:0003700">
    <property type="term" value="F:DNA-binding transcription factor activity"/>
    <property type="evidence" value="ECO:0007669"/>
    <property type="project" value="InterPro"/>
</dbReference>
<evidence type="ECO:0000313" key="3">
    <source>
        <dbReference type="EMBL" id="VVE39212.1"/>
    </source>
</evidence>
<evidence type="ECO:0000259" key="2">
    <source>
        <dbReference type="PROSITE" id="PS51071"/>
    </source>
</evidence>
<dbReference type="PANTHER" id="PTHR30514:SF18">
    <property type="entry name" value="RPIR-FAMILY TRANSCRIPTIONAL REGULATOR"/>
    <property type="match status" value="1"/>
</dbReference>
<dbReference type="Pfam" id="PF01380">
    <property type="entry name" value="SIS"/>
    <property type="match status" value="1"/>
</dbReference>
<dbReference type="InterPro" id="IPR000281">
    <property type="entry name" value="HTH_RpiR"/>
</dbReference>
<dbReference type="AlphaFoldDB" id="A0A5E4XT01"/>
<protein>
    <submittedName>
        <fullName evidence="3">RpiR family transcriptional regulator</fullName>
    </submittedName>
</protein>
<gene>
    <name evidence="3" type="ORF">PCO31110_04111</name>
</gene>
<dbReference type="InterPro" id="IPR046348">
    <property type="entry name" value="SIS_dom_sf"/>
</dbReference>
<dbReference type="SUPFAM" id="SSF46689">
    <property type="entry name" value="Homeodomain-like"/>
    <property type="match status" value="1"/>
</dbReference>
<reference evidence="3 4" key="1">
    <citation type="submission" date="2019-08" db="EMBL/GenBank/DDBJ databases">
        <authorList>
            <person name="Peeters C."/>
        </authorList>
    </citation>
    <scope>NUCLEOTIDE SEQUENCE [LARGE SCALE GENOMIC DNA]</scope>
    <source>
        <strain evidence="3 4">LMG 31110</strain>
    </source>
</reference>
<keyword evidence="1" id="KW-0324">Glycolysis</keyword>
<dbReference type="OrthoDB" id="8960173at2"/>
<dbReference type="RefSeq" id="WP_010808748.1">
    <property type="nucleotide sequence ID" value="NZ_CABPSJ010000006.1"/>
</dbReference>
<evidence type="ECO:0000313" key="4">
    <source>
        <dbReference type="Proteomes" id="UP000337189"/>
    </source>
</evidence>
<sequence length="280" mass="30396">MQAASRSFVGRIRSQLNELPAAERRLAEFVLDFPGDLASYTGAELAELAEVSKATVSRFVRRLGYPGYEEARRHVRDEKQTGAALLLSDSAKAASPNAVEAHANQGALNLTGTFGRLSNTEIDRIAKAIVAARQVFVFGFRSSQPFASYFRWQILQVVERVIVLPGPGETVGEHLASMEAKDFVVVFGLRRRVPQTDAILDYAASAGTKTLYITDQQAPEHQGATWSINCETTAPGPLDNHVAVLGLCGLLATKVLEHAGTRGRKRLSAIESAHDHMGEL</sequence>
<dbReference type="Pfam" id="PF01418">
    <property type="entry name" value="HTH_6"/>
    <property type="match status" value="1"/>
</dbReference>
<name>A0A5E4XT01_9BURK</name>
<dbReference type="Gene3D" id="1.10.10.10">
    <property type="entry name" value="Winged helix-like DNA-binding domain superfamily/Winged helix DNA-binding domain"/>
    <property type="match status" value="1"/>
</dbReference>
<dbReference type="GO" id="GO:0006096">
    <property type="term" value="P:glycolytic process"/>
    <property type="evidence" value="ECO:0007669"/>
    <property type="project" value="UniProtKB-KW"/>
</dbReference>
<dbReference type="GO" id="GO:0003677">
    <property type="term" value="F:DNA binding"/>
    <property type="evidence" value="ECO:0007669"/>
    <property type="project" value="InterPro"/>
</dbReference>
<dbReference type="SUPFAM" id="SSF53697">
    <property type="entry name" value="SIS domain"/>
    <property type="match status" value="1"/>
</dbReference>